<sequence length="71" mass="7932">MQHAPTVKEIVVPIEYAGKWIAWNADQTKIVSSGATIQEARNKAFQEGEKTPWLDKVPHRSIRFGGSAFHA</sequence>
<proteinExistence type="predicted"/>
<feature type="domain" description="DUF5678" evidence="1">
    <location>
        <begin position="15"/>
        <end position="58"/>
    </location>
</feature>
<protein>
    <recommendedName>
        <fullName evidence="1">DUF5678 domain-containing protein</fullName>
    </recommendedName>
</protein>
<evidence type="ECO:0000313" key="3">
    <source>
        <dbReference type="Proteomes" id="UP000177528"/>
    </source>
</evidence>
<accession>A0A1G1X527</accession>
<dbReference type="InterPro" id="IPR043734">
    <property type="entry name" value="DUF5678"/>
</dbReference>
<reference evidence="2 3" key="1">
    <citation type="journal article" date="2016" name="Nat. Commun.">
        <title>Thousands of microbial genomes shed light on interconnected biogeochemical processes in an aquifer system.</title>
        <authorList>
            <person name="Anantharaman K."/>
            <person name="Brown C.T."/>
            <person name="Hug L.A."/>
            <person name="Sharon I."/>
            <person name="Castelle C.J."/>
            <person name="Probst A.J."/>
            <person name="Thomas B.C."/>
            <person name="Singh A."/>
            <person name="Wilkins M.J."/>
            <person name="Karaoz U."/>
            <person name="Brodie E.L."/>
            <person name="Williams K.H."/>
            <person name="Hubbard S.S."/>
            <person name="Banfield J.F."/>
        </authorList>
    </citation>
    <scope>NUCLEOTIDE SEQUENCE [LARGE SCALE GENOMIC DNA]</scope>
</reference>
<dbReference type="EMBL" id="MHHR01000008">
    <property type="protein sequence ID" value="OGY34901.1"/>
    <property type="molecule type" value="Genomic_DNA"/>
</dbReference>
<dbReference type="Pfam" id="PF18929">
    <property type="entry name" value="DUF5678"/>
    <property type="match status" value="1"/>
</dbReference>
<name>A0A1G1X527_9BACT</name>
<evidence type="ECO:0000313" key="2">
    <source>
        <dbReference type="EMBL" id="OGY34901.1"/>
    </source>
</evidence>
<evidence type="ECO:0000259" key="1">
    <source>
        <dbReference type="Pfam" id="PF18929"/>
    </source>
</evidence>
<comment type="caution">
    <text evidence="2">The sequence shown here is derived from an EMBL/GenBank/DDBJ whole genome shotgun (WGS) entry which is preliminary data.</text>
</comment>
<gene>
    <name evidence="2" type="ORF">A3D99_04715</name>
</gene>
<dbReference type="AlphaFoldDB" id="A0A1G1X527"/>
<organism evidence="2 3">
    <name type="scientific">Candidatus Andersenbacteria bacterium RIFCSPHIGHO2_12_FULL_45_11</name>
    <dbReference type="NCBI Taxonomy" id="1797281"/>
    <lineage>
        <taxon>Bacteria</taxon>
        <taxon>Candidatus Anderseniibacteriota</taxon>
    </lineage>
</organism>
<dbReference type="Proteomes" id="UP000177528">
    <property type="component" value="Unassembled WGS sequence"/>
</dbReference>